<dbReference type="EMBL" id="CP124755">
    <property type="protein sequence ID" value="WGZ90929.1"/>
    <property type="molecule type" value="Genomic_DNA"/>
</dbReference>
<proteinExistence type="predicted"/>
<gene>
    <name evidence="1" type="ORF">QJT80_00320</name>
</gene>
<accession>A0AA95KEC8</accession>
<reference evidence="1" key="1">
    <citation type="journal article" date="2023" name="Int. J. Mol. Sci.">
        <title>Metagenomics Revealed a New Genus 'Candidatus Thiocaldithrix dubininis' gen. nov., sp. nov. and a New Species 'Candidatus Thiothrix putei' sp. nov. in the Family Thiotrichaceae, Some Members of Which Have Traits of Both Na+- and H+-Motive Energetics.</title>
        <authorList>
            <person name="Ravin N.V."/>
            <person name="Muntyan M.S."/>
            <person name="Smolyakov D.D."/>
            <person name="Rudenko T.S."/>
            <person name="Beletsky A.V."/>
            <person name="Mardanov A.V."/>
            <person name="Grabovich M.Y."/>
        </authorList>
    </citation>
    <scope>NUCLEOTIDE SEQUENCE</scope>
    <source>
        <strain evidence="1">GKL-01</strain>
    </source>
</reference>
<evidence type="ECO:0000313" key="1">
    <source>
        <dbReference type="EMBL" id="WGZ90929.1"/>
    </source>
</evidence>
<sequence>MAETAINTHTYYAYCVRMVKKANEDLQNLQKYLDPTSPNYYPNYIAKLQSLQGTVGAPSDLSTKIQTAQTNFSAYSQREQEARAAISQYLPVLQTLQTNKDFWSAPEAKRSEYLYVLDTESCLDTCTDWVAVGLAAQNGWGVVVNEPSQGCPPYTFSNKTIAYTDDSQTDAVRIWQHNVSLQNFSITDNRSYTTAHRDAIQLIPPPAYKEVTDATGKTVKQKLADQMAGTILDNPSVNACIVRAPNAPLQGIFMSDGLVRNANITSNDITVKGAHAISLAGVLSGTISHNRLYEVSLTGLNLMPRIRLFPLRIGGNMADDGVVCILGFASAQSVDYSNVINTNNQVVRLTGTVENLALEDLRRTLPEEFRKIGVGLVNFHYDEYFQQYSTWTLQDFKTQDPWGYAQLQAWLTLRIKEYSSGQRAANSPLPPPSTEQRDPKAFGVLDMLRKAQSALQSNSPSYMNTRLADLNETAIRSFTMKRIAIRNGTIATLEDLQGANAYRTAMLQWIVPAQLMS</sequence>
<dbReference type="KEGG" id="tdu:QJT80_00320"/>
<protein>
    <submittedName>
        <fullName evidence="1">Uncharacterized protein</fullName>
    </submittedName>
</protein>
<organism evidence="1">
    <name type="scientific">Candidatus Thiocaldithrix dubininis</name>
    <dbReference type="NCBI Taxonomy" id="3080823"/>
    <lineage>
        <taxon>Bacteria</taxon>
        <taxon>Pseudomonadati</taxon>
        <taxon>Pseudomonadota</taxon>
        <taxon>Gammaproteobacteria</taxon>
        <taxon>Thiotrichales</taxon>
        <taxon>Thiotrichaceae</taxon>
        <taxon>Candidatus Thiocaldithrix</taxon>
    </lineage>
</organism>
<reference evidence="1" key="2">
    <citation type="submission" date="2023-04" db="EMBL/GenBank/DDBJ databases">
        <authorList>
            <person name="Beletskiy A.V."/>
            <person name="Mardanov A.V."/>
            <person name="Ravin N.V."/>
        </authorList>
    </citation>
    <scope>NUCLEOTIDE SEQUENCE</scope>
    <source>
        <strain evidence="1">GKL-01</strain>
    </source>
</reference>
<dbReference type="AlphaFoldDB" id="A0AA95KEC8"/>
<dbReference type="SUPFAM" id="SSF51126">
    <property type="entry name" value="Pectin lyase-like"/>
    <property type="match status" value="1"/>
</dbReference>
<dbReference type="InterPro" id="IPR011050">
    <property type="entry name" value="Pectin_lyase_fold/virulence"/>
</dbReference>
<dbReference type="Proteomes" id="UP001300672">
    <property type="component" value="Chromosome"/>
</dbReference>
<name>A0AA95KEC8_9GAMM</name>